<protein>
    <submittedName>
        <fullName evidence="1">Uncharacterized protein</fullName>
    </submittedName>
</protein>
<dbReference type="RefSeq" id="WP_211858319.1">
    <property type="nucleotide sequence ID" value="NZ_JAAGBB010000101.1"/>
</dbReference>
<evidence type="ECO:0000313" key="1">
    <source>
        <dbReference type="EMBL" id="MBR0669355.1"/>
    </source>
</evidence>
<evidence type="ECO:0000313" key="2">
    <source>
        <dbReference type="Proteomes" id="UP001196870"/>
    </source>
</evidence>
<gene>
    <name evidence="1" type="ORF">GXW71_33710</name>
</gene>
<dbReference type="Proteomes" id="UP001196870">
    <property type="component" value="Unassembled WGS sequence"/>
</dbReference>
<sequence length="171" mass="18534">MPDAGHDHADSAPITPLPGLDLALISEHAMRRGTVAMVLERMGFERFAGPMPRGGIIAFDDAYARLGRAARDRVRHLHGDAQAALFARDRRTEATSFNRSLAAHPVLLLARDNAPATAVWFDTVSGAWRHAAGGPAGEDIVTLGAIMWQCRIGQAVWRCARLAGVTHVLRR</sequence>
<accession>A0ABS5F9X8</accession>
<reference evidence="2" key="1">
    <citation type="journal article" date="2021" name="Syst. Appl. Microbiol.">
        <title>Roseomonas hellenica sp. nov., isolated from roots of wild-growing Alkanna tinctoria.</title>
        <authorList>
            <person name="Rat A."/>
            <person name="Naranjo H.D."/>
            <person name="Lebbe L."/>
            <person name="Cnockaert M."/>
            <person name="Krigas N."/>
            <person name="Grigoriadou K."/>
            <person name="Maloupa E."/>
            <person name="Willems A."/>
        </authorList>
    </citation>
    <scope>NUCLEOTIDE SEQUENCE [LARGE SCALE GENOMIC DNA]</scope>
    <source>
        <strain evidence="2">LMG 31523</strain>
    </source>
</reference>
<keyword evidence="2" id="KW-1185">Reference proteome</keyword>
<dbReference type="EMBL" id="JAAGBB010000101">
    <property type="protein sequence ID" value="MBR0669355.1"/>
    <property type="molecule type" value="Genomic_DNA"/>
</dbReference>
<proteinExistence type="predicted"/>
<comment type="caution">
    <text evidence="1">The sequence shown here is derived from an EMBL/GenBank/DDBJ whole genome shotgun (WGS) entry which is preliminary data.</text>
</comment>
<organism evidence="1 2">
    <name type="scientific">Plastoroseomonas hellenica</name>
    <dbReference type="NCBI Taxonomy" id="2687306"/>
    <lineage>
        <taxon>Bacteria</taxon>
        <taxon>Pseudomonadati</taxon>
        <taxon>Pseudomonadota</taxon>
        <taxon>Alphaproteobacteria</taxon>
        <taxon>Acetobacterales</taxon>
        <taxon>Acetobacteraceae</taxon>
        <taxon>Plastoroseomonas</taxon>
    </lineage>
</organism>
<name>A0ABS5F9X8_9PROT</name>